<evidence type="ECO:0000259" key="1">
    <source>
        <dbReference type="Pfam" id="PF13229"/>
    </source>
</evidence>
<evidence type="ECO:0000313" key="2">
    <source>
        <dbReference type="EMBL" id="AXI32887.1"/>
    </source>
</evidence>
<reference evidence="3 6" key="1">
    <citation type="submission" date="2017-07" db="EMBL/GenBank/DDBJ databases">
        <title>Isolation and development of strain Bacillus megaterium SR7 for enhanced growth and metabolite production under supercritical carbon dioxide.</title>
        <authorList>
            <person name="Freedman A.J.E."/>
            <person name="Peet K.C."/>
            <person name="Boock J.T."/>
            <person name="Penn K."/>
            <person name="Prather K.L.J."/>
            <person name="Thompson J.R."/>
        </authorList>
    </citation>
    <scope>NUCLEOTIDE SEQUENCE [LARGE SCALE GENOMIC DNA]</scope>
    <source>
        <strain evidence="3 6">SR7</strain>
        <plasmid evidence="3 6">p2</plasmid>
        <plasmid evidence="4 6">p4</plasmid>
        <plasmid evidence="5 6">p5</plasmid>
    </source>
</reference>
<dbReference type="Proteomes" id="UP000253834">
    <property type="component" value="Plasmid p5"/>
</dbReference>
<dbReference type="SUPFAM" id="SSF51126">
    <property type="entry name" value="Pectin lyase-like"/>
    <property type="match status" value="1"/>
</dbReference>
<organism evidence="3 6">
    <name type="scientific">Priestia megaterium</name>
    <name type="common">Bacillus megaterium</name>
    <dbReference type="NCBI Taxonomy" id="1404"/>
    <lineage>
        <taxon>Bacteria</taxon>
        <taxon>Bacillati</taxon>
        <taxon>Bacillota</taxon>
        <taxon>Bacilli</taxon>
        <taxon>Bacillales</taxon>
        <taxon>Bacillaceae</taxon>
        <taxon>Priestia</taxon>
    </lineage>
</organism>
<feature type="domain" description="Right handed beta helix" evidence="1">
    <location>
        <begin position="30"/>
        <end position="135"/>
    </location>
</feature>
<dbReference type="Gene3D" id="2.160.20.10">
    <property type="entry name" value="Single-stranded right-handed beta-helix, Pectin lyase-like"/>
    <property type="match status" value="1"/>
</dbReference>
<geneLocation type="plasmid" evidence="4 6">
    <name>p4</name>
</geneLocation>
<dbReference type="Pfam" id="PF13229">
    <property type="entry name" value="Beta_helix"/>
    <property type="match status" value="1"/>
</dbReference>
<geneLocation type="plasmid" evidence="5 6">
    <name>p5</name>
</geneLocation>
<evidence type="ECO:0000313" key="6">
    <source>
        <dbReference type="Proteomes" id="UP000253834"/>
    </source>
</evidence>
<dbReference type="InterPro" id="IPR011050">
    <property type="entry name" value="Pectin_lyase_fold/virulence"/>
</dbReference>
<dbReference type="EMBL" id="CP022676">
    <property type="protein sequence ID" value="AXI32888.1"/>
    <property type="molecule type" value="Genomic_DNA"/>
</dbReference>
<proteinExistence type="predicted"/>
<dbReference type="EMBL" id="CP022676">
    <property type="protein sequence ID" value="AXI32887.1"/>
    <property type="molecule type" value="Genomic_DNA"/>
</dbReference>
<dbReference type="InterPro" id="IPR012334">
    <property type="entry name" value="Pectin_lyas_fold"/>
</dbReference>
<name>A0AA86IPT4_PRIMG</name>
<evidence type="ECO:0000313" key="4">
    <source>
        <dbReference type="EMBL" id="AXI32906.1"/>
    </source>
</evidence>
<dbReference type="EMBL" id="CP022678">
    <property type="protein sequence ID" value="AXI32906.1"/>
    <property type="molecule type" value="Genomic_DNA"/>
</dbReference>
<dbReference type="AlphaFoldDB" id="A0AA86IPT4"/>
<dbReference type="InterPro" id="IPR039448">
    <property type="entry name" value="Beta_helix"/>
</dbReference>
<dbReference type="Proteomes" id="UP000253834">
    <property type="component" value="Plasmid p4"/>
</dbReference>
<dbReference type="Proteomes" id="UP000253834">
    <property type="component" value="Plasmid p2"/>
</dbReference>
<keyword evidence="3" id="KW-0614">Plasmid</keyword>
<accession>A0AA86IPT4</accession>
<evidence type="ECO:0000313" key="3">
    <source>
        <dbReference type="EMBL" id="AXI32888.1"/>
    </source>
</evidence>
<sequence>MNVNKSDITLLGENDPLLLLEADLIPILITASGVTIDDLTITSDIPYAKEFIQVGANNVSLLNNTIYGPSQVLPMSNWVVNRAVVSQVGISNILLEGNTFYSLRTGMYINPNTTGAINNNVVYNTKGGFLVDRAFTTFLGNSWGIPPNEFDIVLLAGTTMGPPYNNIPALKAANNNATISDQR</sequence>
<protein>
    <recommendedName>
        <fullName evidence="1">Right handed beta helix domain-containing protein</fullName>
    </recommendedName>
</protein>
<evidence type="ECO:0000313" key="5">
    <source>
        <dbReference type="EMBL" id="AXI32910.1"/>
    </source>
</evidence>
<geneLocation type="plasmid" evidence="3 6">
    <name>p2</name>
</geneLocation>
<gene>
    <name evidence="2" type="ORF">CIB87_28405</name>
    <name evidence="3" type="ORF">CIB87_28460</name>
    <name evidence="4" type="ORF">CIB87_28570</name>
    <name evidence="5" type="ORF">CIB87_28615</name>
</gene>
<dbReference type="EMBL" id="CP022679">
    <property type="protein sequence ID" value="AXI32910.1"/>
    <property type="molecule type" value="Genomic_DNA"/>
</dbReference>